<organism evidence="2 3">
    <name type="scientific">Paraburkholderia caribensis MBA4</name>
    <dbReference type="NCBI Taxonomy" id="1323664"/>
    <lineage>
        <taxon>Bacteria</taxon>
        <taxon>Pseudomonadati</taxon>
        <taxon>Pseudomonadota</taxon>
        <taxon>Betaproteobacteria</taxon>
        <taxon>Burkholderiales</taxon>
        <taxon>Burkholderiaceae</taxon>
        <taxon>Paraburkholderia</taxon>
    </lineage>
</organism>
<feature type="region of interest" description="Disordered" evidence="1">
    <location>
        <begin position="1"/>
        <end position="53"/>
    </location>
</feature>
<proteinExistence type="predicted"/>
<feature type="compositionally biased region" description="Basic residues" evidence="1">
    <location>
        <begin position="32"/>
        <end position="53"/>
    </location>
</feature>
<evidence type="ECO:0000313" key="3">
    <source>
        <dbReference type="Proteomes" id="UP000019146"/>
    </source>
</evidence>
<sequence length="53" mass="5812">MPASPRQRLLRVSPIDRGPRLRATNSVNNPAKHARGAHAPLARRGKLRAMHPG</sequence>
<name>A0A0N7JUU5_9BURK</name>
<gene>
    <name evidence="2" type="ORF">K788_0005445</name>
</gene>
<reference evidence="2 3" key="1">
    <citation type="journal article" date="2014" name="Genome Announc.">
        <title>Draft Genome Sequence of the Haloacid-Degrading Burkholderia caribensis Strain MBA4.</title>
        <authorList>
            <person name="Pan Y."/>
            <person name="Kong K.F."/>
            <person name="Tsang J.S."/>
        </authorList>
    </citation>
    <scope>NUCLEOTIDE SEQUENCE [LARGE SCALE GENOMIC DNA]</scope>
    <source>
        <strain evidence="2 3">MBA4</strain>
    </source>
</reference>
<accession>A0A0N7JUU5</accession>
<evidence type="ECO:0000256" key="1">
    <source>
        <dbReference type="SAM" id="MobiDB-lite"/>
    </source>
</evidence>
<protein>
    <submittedName>
        <fullName evidence="2">Uncharacterized protein</fullName>
    </submittedName>
</protein>
<evidence type="ECO:0000313" key="2">
    <source>
        <dbReference type="EMBL" id="ALL67389.1"/>
    </source>
</evidence>
<dbReference type="AlphaFoldDB" id="A0A0N7JUU5"/>
<dbReference type="EMBL" id="CP012747">
    <property type="protein sequence ID" value="ALL67389.1"/>
    <property type="molecule type" value="Genomic_DNA"/>
</dbReference>
<dbReference type="Proteomes" id="UP000019146">
    <property type="component" value="Chromosome 2"/>
</dbReference>
<dbReference type="KEGG" id="bcai:K788_0005445"/>